<sequence>MRIEFESLKEMKEFLAELNGTKAHPGIDAVQTKVTPVTPLIQSESSTVQPSVTPTVQPAVTQQVAPPVQQAPVQQAVPTTTPTYTLDDLARAGMTLMDVGRQADLQQLLTRFGVQALPALPPAQYGAFATALRDLGAQI</sequence>
<dbReference type="AlphaFoldDB" id="A0A7G9G8R0"/>
<gene>
    <name evidence="1" type="ORF">H9Q79_09475</name>
</gene>
<dbReference type="KEGG" id="whj:H9Q79_09475"/>
<protein>
    <submittedName>
        <fullName evidence="1">Uncharacterized protein</fullName>
    </submittedName>
</protein>
<dbReference type="EMBL" id="CP060635">
    <property type="protein sequence ID" value="QNM07192.1"/>
    <property type="molecule type" value="Genomic_DNA"/>
</dbReference>
<evidence type="ECO:0000313" key="1">
    <source>
        <dbReference type="EMBL" id="QNM07192.1"/>
    </source>
</evidence>
<proteinExistence type="predicted"/>
<dbReference type="RefSeq" id="WP_118643295.1">
    <property type="nucleotide sequence ID" value="NZ_CP060635.1"/>
</dbReference>
<reference evidence="1 2" key="1">
    <citation type="submission" date="2020-08" db="EMBL/GenBank/DDBJ databases">
        <authorList>
            <person name="Liu C."/>
            <person name="Sun Q."/>
        </authorList>
    </citation>
    <scope>NUCLEOTIDE SEQUENCE [LARGE SCALE GENOMIC DNA]</scope>
    <source>
        <strain evidence="1 2">NSJ-29</strain>
    </source>
</reference>
<accession>A0A7G9G8R0</accession>
<keyword evidence="2" id="KW-1185">Reference proteome</keyword>
<evidence type="ECO:0000313" key="2">
    <source>
        <dbReference type="Proteomes" id="UP000515860"/>
    </source>
</evidence>
<name>A0A7G9G8R0_9FIRM</name>
<organism evidence="1 2">
    <name type="scientific">Wansuia hejianensis</name>
    <dbReference type="NCBI Taxonomy" id="2763667"/>
    <lineage>
        <taxon>Bacteria</taxon>
        <taxon>Bacillati</taxon>
        <taxon>Bacillota</taxon>
        <taxon>Clostridia</taxon>
        <taxon>Lachnospirales</taxon>
        <taxon>Lachnospiraceae</taxon>
        <taxon>Wansuia</taxon>
    </lineage>
</organism>
<dbReference type="Proteomes" id="UP000515860">
    <property type="component" value="Chromosome"/>
</dbReference>